<gene>
    <name evidence="2" type="ORF">BSR29_04970</name>
</gene>
<evidence type="ECO:0008006" key="4">
    <source>
        <dbReference type="Google" id="ProtNLM"/>
    </source>
</evidence>
<protein>
    <recommendedName>
        <fullName evidence="4">DNA helicase</fullName>
    </recommendedName>
</protein>
<dbReference type="RefSeq" id="WP_073709207.1">
    <property type="nucleotide sequence ID" value="NZ_MQSV01000003.1"/>
</dbReference>
<reference evidence="2 3" key="1">
    <citation type="submission" date="2016-11" db="EMBL/GenBank/DDBJ databases">
        <title>Actinomyces gypaetusis sp. nov. isolated from the vulture Gypaetus barbatus in Qinghai Tibet Plateau China.</title>
        <authorList>
            <person name="Meng X."/>
        </authorList>
    </citation>
    <scope>NUCLEOTIDE SEQUENCE [LARGE SCALE GENOMIC DNA]</scope>
    <source>
        <strain evidence="2 3">VUL4_2</strain>
    </source>
</reference>
<dbReference type="EMBL" id="MQSV01000003">
    <property type="protein sequence ID" value="OKL47847.1"/>
    <property type="molecule type" value="Genomic_DNA"/>
</dbReference>
<feature type="region of interest" description="Disordered" evidence="1">
    <location>
        <begin position="1351"/>
        <end position="1423"/>
    </location>
</feature>
<feature type="compositionally biased region" description="Basic and acidic residues" evidence="1">
    <location>
        <begin position="60"/>
        <end position="75"/>
    </location>
</feature>
<evidence type="ECO:0000313" key="3">
    <source>
        <dbReference type="Proteomes" id="UP000186785"/>
    </source>
</evidence>
<evidence type="ECO:0000256" key="1">
    <source>
        <dbReference type="SAM" id="MobiDB-lite"/>
    </source>
</evidence>
<keyword evidence="3" id="KW-1185">Reference proteome</keyword>
<feature type="compositionally biased region" description="Low complexity" evidence="1">
    <location>
        <begin position="1374"/>
        <end position="1385"/>
    </location>
</feature>
<accession>A0A1Q5PLF1</accession>
<dbReference type="Proteomes" id="UP000186785">
    <property type="component" value="Unassembled WGS sequence"/>
</dbReference>
<dbReference type="OrthoDB" id="9757917at2"/>
<evidence type="ECO:0000313" key="2">
    <source>
        <dbReference type="EMBL" id="OKL47847.1"/>
    </source>
</evidence>
<proteinExistence type="predicted"/>
<feature type="region of interest" description="Disordered" evidence="1">
    <location>
        <begin position="1"/>
        <end position="104"/>
    </location>
</feature>
<feature type="compositionally biased region" description="Polar residues" evidence="1">
    <location>
        <begin position="1"/>
        <end position="10"/>
    </location>
</feature>
<organism evidence="2 3">
    <name type="scientific">Boudabousia liubingyangii</name>
    <dbReference type="NCBI Taxonomy" id="1921764"/>
    <lineage>
        <taxon>Bacteria</taxon>
        <taxon>Bacillati</taxon>
        <taxon>Actinomycetota</taxon>
        <taxon>Actinomycetes</taxon>
        <taxon>Actinomycetales</taxon>
        <taxon>Actinomycetaceae</taxon>
        <taxon>Boudabousia</taxon>
    </lineage>
</organism>
<sequence>MSEQNENEVQAAQGANDPELSESVVPAEETFGQRIARERAEQAPEQAPKTRFGKAARLLAKKDSKKAAAEAKKAASADLDEQGVEASSEAENVDSAENPEATETPQKIYDFVSQVGTWRKEVKQLRSEQKGTARLHLTYAHPTGLAQLYGGKPVRLTNIFRETAAHALAVDQVEKLLDASAREAARFGTARLELGFGLVTAPEFENPLPVLLRGIQISSEATDYSLTLLPGLRLNPEFLNLAAAYGIEVPEDELLDACWSQFGFTPSGAFEMLPQLLAQAGPGTVKFNEDLVVSIFEDPLAAVLAQLKATSNLEESEILRALAGQESARKHLGAEVNLGKLTDPDPDQEVGIGDLTPQDQGILKAAQSGRSFLVGVGPGASPSTLLAAMAVAQVQAGHQVTYASTDISSAYALVHALEDHGLGRWVANLADGQGWPQILSEQLSRILEEAGPHAEAVKQAVAEADTEELVPLLDERGNPTEMPVAQLRAELRETRKSLQDFTSYLHQKHQPWDISAYESLQVLADLIGMHPAPRTKVRFPASVCNQIFADGGQAAREALDDAAALGLFSSANVGDPWSGAMIRDAEQVEPVLAAVKRLSEDLLPKLRVQVSAAVSETGLHAANSFAQWREQLDLLERIRETLDVFLPIVFERSAADMIIATATPQWRRDHGQVMKGSLRRRLTKSAKELLRPGRSDHDLHEQLVRAQKQRNQWTEYSEAGGWPRIPSELEEMQALAKQIASDLELLQGAFETEAPLEQIGISQLIELVERLNKEPSGAYTQPALVEIRQRLQALGLTEFVTDIRNRAVVPELIVAELDLAWWASALNLILSAEGGFQALEGPVLDSLTASLRRLDRAQTRSLTAAAGKLFRDRCNQVILENADELEGALLSLEAGDQGHVEATLRSYPWLTKLLPVWIIPPVLATQLTSGKGALPIETLLLDRVEGVSAGQFVPILSRAQQVLAFGDEHRGTDGLWSSLLAALPLVSAGLGRTRTHLAISALLAKYGYHHGSIPVPVPRCEPSVNLITVDGRGMPAMDVPYVESTQVEVQRVVDLVIEHALTHADQSLAVCATNARHGQYLREAILRAVAGSLAVDDFFRTDKAEPFVVVDPSTPAGLERDRVILSLGFGKTPHGRILHDFGALSKPDGEKLLASLLAVSRHELTVVSSFDLSELDLNRLKAPGEQLMVDLMHLGSGGDIQGSAGWSTVGHAPDRLLVDLAERLFRTGLEVVPNLGVEGGYRIPLAIGHPDVPGELLVAVLTDDADYVNEPSLRVSERHDVERLEACGWLVKRVYSTAAFVGPQAEADALVELVLDAVDLRLGLVMGQEPEVEDTTPTIVPPADIAAWEAGDDQQEQGDAAGEGAVAPSATENADGLAGAEAGDGQYVANLADANGEGPQSESADSAETADPAAENTDHDDEVAAAPKLVNTLFARERGPRPAIATGLPLAAYSDEQLAQMLRWVASDGRERTEDEYILALHRALGLTRTGRQVNAVLGFTVRSLAAELHLVPLEESDEL</sequence>
<dbReference type="STRING" id="1921764.BSR28_06710"/>
<name>A0A1Q5PLF1_9ACTO</name>
<comment type="caution">
    <text evidence="2">The sequence shown here is derived from an EMBL/GenBank/DDBJ whole genome shotgun (WGS) entry which is preliminary data.</text>
</comment>